<evidence type="ECO:0000256" key="8">
    <source>
        <dbReference type="ARBA" id="ARBA00058688"/>
    </source>
</evidence>
<dbReference type="Pfam" id="PF00467">
    <property type="entry name" value="KOW"/>
    <property type="match status" value="1"/>
</dbReference>
<dbReference type="GO" id="GO:1990904">
    <property type="term" value="C:ribonucleoprotein complex"/>
    <property type="evidence" value="ECO:0007669"/>
    <property type="project" value="UniProtKB-KW"/>
</dbReference>
<keyword evidence="4 9" id="KW-0694">RNA-binding</keyword>
<dbReference type="InterPro" id="IPR005824">
    <property type="entry name" value="KOW"/>
</dbReference>
<keyword evidence="3 9" id="KW-0699">rRNA-binding</keyword>
<dbReference type="OrthoDB" id="9807419at2"/>
<evidence type="ECO:0000256" key="4">
    <source>
        <dbReference type="ARBA" id="ARBA00022884"/>
    </source>
</evidence>
<dbReference type="AlphaFoldDB" id="A0A8J3A7U5"/>
<dbReference type="HAMAP" id="MF_01326_B">
    <property type="entry name" value="Ribosomal_uL24_B"/>
    <property type="match status" value="1"/>
</dbReference>
<dbReference type="GO" id="GO:0006412">
    <property type="term" value="P:translation"/>
    <property type="evidence" value="ECO:0007669"/>
    <property type="project" value="UniProtKB-UniRule"/>
</dbReference>
<evidence type="ECO:0000259" key="11">
    <source>
        <dbReference type="SMART" id="SM00739"/>
    </source>
</evidence>
<evidence type="ECO:0000313" key="13">
    <source>
        <dbReference type="Proteomes" id="UP000650511"/>
    </source>
</evidence>
<evidence type="ECO:0000256" key="6">
    <source>
        <dbReference type="ARBA" id="ARBA00023274"/>
    </source>
</evidence>
<dbReference type="InterPro" id="IPR057264">
    <property type="entry name" value="Ribosomal_uL24_C"/>
</dbReference>
<keyword evidence="13" id="KW-1185">Reference proteome</keyword>
<gene>
    <name evidence="9 12" type="primary">rplX</name>
    <name evidence="12" type="ORF">GCM10011354_16130</name>
</gene>
<evidence type="ECO:0000256" key="3">
    <source>
        <dbReference type="ARBA" id="ARBA00022730"/>
    </source>
</evidence>
<name>A0A8J3A7U5_9ACTN</name>
<dbReference type="FunFam" id="2.30.30.30:FF:000004">
    <property type="entry name" value="50S ribosomal protein L24"/>
    <property type="match status" value="1"/>
</dbReference>
<sequence length="109" mass="12446">MRRIRKDDQVQVIAGKDAGKSGRVIKVYTDRDRVLVEGRNYVKKHQRIQNQRGGAQEGGIIETEAAIHASNVQPICPSCDQPTRVGYRYEDQDERRSKVRVCKKCDATF</sequence>
<dbReference type="PANTHER" id="PTHR12903">
    <property type="entry name" value="MITOCHONDRIAL RIBOSOMAL PROTEIN L24"/>
    <property type="match status" value="1"/>
</dbReference>
<accession>A0A8J3A7U5</accession>
<dbReference type="SMART" id="SM00739">
    <property type="entry name" value="KOW"/>
    <property type="match status" value="1"/>
</dbReference>
<evidence type="ECO:0000256" key="9">
    <source>
        <dbReference type="HAMAP-Rule" id="MF_01326"/>
    </source>
</evidence>
<evidence type="ECO:0000256" key="2">
    <source>
        <dbReference type="ARBA" id="ARBA00010618"/>
    </source>
</evidence>
<evidence type="ECO:0000313" key="12">
    <source>
        <dbReference type="EMBL" id="GGI05846.1"/>
    </source>
</evidence>
<dbReference type="EMBL" id="BMHA01000005">
    <property type="protein sequence ID" value="GGI05846.1"/>
    <property type="molecule type" value="Genomic_DNA"/>
</dbReference>
<proteinExistence type="inferred from homology"/>
<dbReference type="PROSITE" id="PS01108">
    <property type="entry name" value="RIBOSOMAL_L24"/>
    <property type="match status" value="1"/>
</dbReference>
<protein>
    <recommendedName>
        <fullName evidence="7 9">Large ribosomal subunit protein uL24</fullName>
    </recommendedName>
</protein>
<evidence type="ECO:0000256" key="5">
    <source>
        <dbReference type="ARBA" id="ARBA00022980"/>
    </source>
</evidence>
<comment type="function">
    <text evidence="8 9">One of the proteins that surrounds the polypeptide exit tunnel on the outside of the subunit.</text>
</comment>
<dbReference type="RefSeq" id="WP_130648568.1">
    <property type="nucleotide sequence ID" value="NZ_BMHA01000005.1"/>
</dbReference>
<evidence type="ECO:0000256" key="10">
    <source>
        <dbReference type="RuleBase" id="RU003477"/>
    </source>
</evidence>
<feature type="domain" description="KOW" evidence="11">
    <location>
        <begin position="3"/>
        <end position="30"/>
    </location>
</feature>
<dbReference type="SUPFAM" id="SSF50104">
    <property type="entry name" value="Translation proteins SH3-like domain"/>
    <property type="match status" value="1"/>
</dbReference>
<dbReference type="GO" id="GO:0005840">
    <property type="term" value="C:ribosome"/>
    <property type="evidence" value="ECO:0007669"/>
    <property type="project" value="UniProtKB-KW"/>
</dbReference>
<dbReference type="GO" id="GO:0019843">
    <property type="term" value="F:rRNA binding"/>
    <property type="evidence" value="ECO:0007669"/>
    <property type="project" value="UniProtKB-UniRule"/>
</dbReference>
<keyword evidence="5 9" id="KW-0689">Ribosomal protein</keyword>
<dbReference type="CDD" id="cd06089">
    <property type="entry name" value="KOW_RPL26"/>
    <property type="match status" value="1"/>
</dbReference>
<comment type="subunit">
    <text evidence="9">Part of the 50S ribosomal subunit.</text>
</comment>
<dbReference type="NCBIfam" id="TIGR01079">
    <property type="entry name" value="rplX_bact"/>
    <property type="match status" value="1"/>
</dbReference>
<comment type="function">
    <text evidence="1 9">One of two assembly initiator proteins, it binds directly to the 5'-end of the 23S rRNA, where it nucleates assembly of the 50S subunit.</text>
</comment>
<organism evidence="12 13">
    <name type="scientific">Egicoccus halophilus</name>
    <dbReference type="NCBI Taxonomy" id="1670830"/>
    <lineage>
        <taxon>Bacteria</taxon>
        <taxon>Bacillati</taxon>
        <taxon>Actinomycetota</taxon>
        <taxon>Nitriliruptoria</taxon>
        <taxon>Egicoccales</taxon>
        <taxon>Egicoccaceae</taxon>
        <taxon>Egicoccus</taxon>
    </lineage>
</organism>
<comment type="caution">
    <text evidence="12">The sequence shown here is derived from an EMBL/GenBank/DDBJ whole genome shotgun (WGS) entry which is preliminary data.</text>
</comment>
<dbReference type="InterPro" id="IPR005825">
    <property type="entry name" value="Ribosomal_uL24_CS"/>
</dbReference>
<evidence type="ECO:0000256" key="1">
    <source>
        <dbReference type="ARBA" id="ARBA00004072"/>
    </source>
</evidence>
<dbReference type="InterPro" id="IPR003256">
    <property type="entry name" value="Ribosomal_uL24"/>
</dbReference>
<reference evidence="12" key="2">
    <citation type="submission" date="2020-09" db="EMBL/GenBank/DDBJ databases">
        <authorList>
            <person name="Sun Q."/>
            <person name="Zhou Y."/>
        </authorList>
    </citation>
    <scope>NUCLEOTIDE SEQUENCE</scope>
    <source>
        <strain evidence="12">CGMCC 1.14988</strain>
    </source>
</reference>
<dbReference type="InterPro" id="IPR014722">
    <property type="entry name" value="Rib_uL2_dom2"/>
</dbReference>
<keyword evidence="6 9" id="KW-0687">Ribonucleoprotein</keyword>
<dbReference type="InterPro" id="IPR008991">
    <property type="entry name" value="Translation_prot_SH3-like_sf"/>
</dbReference>
<evidence type="ECO:0000256" key="7">
    <source>
        <dbReference type="ARBA" id="ARBA00035206"/>
    </source>
</evidence>
<dbReference type="InterPro" id="IPR041988">
    <property type="entry name" value="Ribosomal_uL24_KOW"/>
</dbReference>
<dbReference type="GO" id="GO:0003735">
    <property type="term" value="F:structural constituent of ribosome"/>
    <property type="evidence" value="ECO:0007669"/>
    <property type="project" value="InterPro"/>
</dbReference>
<dbReference type="Gene3D" id="2.30.30.30">
    <property type="match status" value="1"/>
</dbReference>
<comment type="similarity">
    <text evidence="2 9 10">Belongs to the universal ribosomal protein uL24 family.</text>
</comment>
<dbReference type="Proteomes" id="UP000650511">
    <property type="component" value="Unassembled WGS sequence"/>
</dbReference>
<reference evidence="12" key="1">
    <citation type="journal article" date="2014" name="Int. J. Syst. Evol. Microbiol.">
        <title>Complete genome sequence of Corynebacterium casei LMG S-19264T (=DSM 44701T), isolated from a smear-ripened cheese.</title>
        <authorList>
            <consortium name="US DOE Joint Genome Institute (JGI-PGF)"/>
            <person name="Walter F."/>
            <person name="Albersmeier A."/>
            <person name="Kalinowski J."/>
            <person name="Ruckert C."/>
        </authorList>
    </citation>
    <scope>NUCLEOTIDE SEQUENCE</scope>
    <source>
        <strain evidence="12">CGMCC 1.14988</strain>
    </source>
</reference>
<dbReference type="Pfam" id="PF17136">
    <property type="entry name" value="ribosomal_L24"/>
    <property type="match status" value="1"/>
</dbReference>